<dbReference type="OMA" id="EMNPLQC"/>
<feature type="compositionally biased region" description="Polar residues" evidence="1">
    <location>
        <begin position="445"/>
        <end position="469"/>
    </location>
</feature>
<feature type="compositionally biased region" description="Basic and acidic residues" evidence="1">
    <location>
        <begin position="183"/>
        <end position="196"/>
    </location>
</feature>
<dbReference type="VEuPathDB" id="TriTrypDB:LpyrH10_03_0540"/>
<feature type="compositionally biased region" description="Polar residues" evidence="1">
    <location>
        <begin position="45"/>
        <end position="67"/>
    </location>
</feature>
<feature type="compositionally biased region" description="Gly residues" evidence="1">
    <location>
        <begin position="20"/>
        <end position="34"/>
    </location>
</feature>
<accession>A0A0N0DY19</accession>
<sequence length="536" mass="56749">MIPALNMTKIHRSPPANTFSGGGSGGGGGGGVVGQGNVSRLHMSRQMSPRTPNVTSPSDATSSQPSAHLTRRAAEVTPVLEMNPLQCQNVSELQRKLIDTAEWVMKLRYYYAAQLQERDQWLEARLRHFEKFYADAVNAAAEARVASTTPTTASANGSPVDNGAPATISTSKMAGFSGVPHRSVSEARATESEKDSTTPAPRRPSKQQENTTQFSAVSSPQPSLPNNAHADTAGVAVVEDINSSAARTRTSQPKKSAVVRIPRGRRTVSVGSVRRQQWPLDGANSSHLSGVVLLAVDRGESRPTRAARSTAETDINNTSSGSAITDGTGGVAHYRGPPELAAVRGTPSSNLVVEADGPRLDVLAATAPTTMRPGKSALPDTLSSNHVSFSGREADRRKAESSTSRRRCYSSSPRAMTTDMSATAPPHSQYLEAGFGLRRDVHLSSTAPTSRENNGLHTSVGSPEPAQSRTPREGGSSLFHLFGSGRSRPGRVYSTSRPSQASRRTASRGLSGRVKQRSTSSTSVSLQSSPARTHTL</sequence>
<evidence type="ECO:0000313" key="2">
    <source>
        <dbReference type="EMBL" id="KPA83635.1"/>
    </source>
</evidence>
<dbReference type="OrthoDB" id="267036at2759"/>
<proteinExistence type="predicted"/>
<feature type="compositionally biased region" description="Low complexity" evidence="1">
    <location>
        <begin position="474"/>
        <end position="487"/>
    </location>
</feature>
<feature type="compositionally biased region" description="Polar residues" evidence="1">
    <location>
        <begin position="493"/>
        <end position="504"/>
    </location>
</feature>
<feature type="compositionally biased region" description="Polar residues" evidence="1">
    <location>
        <begin position="149"/>
        <end position="159"/>
    </location>
</feature>
<name>A0A0N0DY19_LEPPY</name>
<gene>
    <name evidence="2" type="ORF">ABB37_01903</name>
</gene>
<evidence type="ECO:0000313" key="3">
    <source>
        <dbReference type="Proteomes" id="UP000037923"/>
    </source>
</evidence>
<organism evidence="2 3">
    <name type="scientific">Leptomonas pyrrhocoris</name>
    <name type="common">Firebug parasite</name>
    <dbReference type="NCBI Taxonomy" id="157538"/>
    <lineage>
        <taxon>Eukaryota</taxon>
        <taxon>Discoba</taxon>
        <taxon>Euglenozoa</taxon>
        <taxon>Kinetoplastea</taxon>
        <taxon>Metakinetoplastina</taxon>
        <taxon>Trypanosomatida</taxon>
        <taxon>Trypanosomatidae</taxon>
        <taxon>Leishmaniinae</taxon>
        <taxon>Leptomonas</taxon>
    </lineage>
</organism>
<feature type="region of interest" description="Disordered" evidence="1">
    <location>
        <begin position="368"/>
        <end position="427"/>
    </location>
</feature>
<feature type="compositionally biased region" description="Polar residues" evidence="1">
    <location>
        <begin position="310"/>
        <end position="325"/>
    </location>
</feature>
<dbReference type="GeneID" id="26902198"/>
<comment type="caution">
    <text evidence="2">The sequence shown here is derived from an EMBL/GenBank/DDBJ whole genome shotgun (WGS) entry which is preliminary data.</text>
</comment>
<feature type="region of interest" description="Disordered" evidence="1">
    <location>
        <begin position="1"/>
        <end position="71"/>
    </location>
</feature>
<feature type="region of interest" description="Disordered" evidence="1">
    <location>
        <begin position="149"/>
        <end position="229"/>
    </location>
</feature>
<evidence type="ECO:0000256" key="1">
    <source>
        <dbReference type="SAM" id="MobiDB-lite"/>
    </source>
</evidence>
<keyword evidence="3" id="KW-1185">Reference proteome</keyword>
<feature type="region of interest" description="Disordered" evidence="1">
    <location>
        <begin position="303"/>
        <end position="330"/>
    </location>
</feature>
<feature type="compositionally biased region" description="Polar residues" evidence="1">
    <location>
        <begin position="207"/>
        <end position="226"/>
    </location>
</feature>
<reference evidence="2 3" key="1">
    <citation type="submission" date="2015-07" db="EMBL/GenBank/DDBJ databases">
        <title>High-quality genome of monoxenous trypanosomatid Leptomonas pyrrhocoris.</title>
        <authorList>
            <person name="Flegontov P."/>
            <person name="Butenko A."/>
            <person name="Firsov S."/>
            <person name="Vlcek C."/>
            <person name="Logacheva M.D."/>
            <person name="Field M."/>
            <person name="Filatov D."/>
            <person name="Flegontova O."/>
            <person name="Gerasimov E."/>
            <person name="Jackson A.P."/>
            <person name="Kelly S."/>
            <person name="Opperdoes F."/>
            <person name="O'Reilly A."/>
            <person name="Votypka J."/>
            <person name="Yurchenko V."/>
            <person name="Lukes J."/>
        </authorList>
    </citation>
    <scope>NUCLEOTIDE SEQUENCE [LARGE SCALE GENOMIC DNA]</scope>
    <source>
        <strain evidence="2">H10</strain>
    </source>
</reference>
<feature type="compositionally biased region" description="Low complexity" evidence="1">
    <location>
        <begin position="517"/>
        <end position="529"/>
    </location>
</feature>
<dbReference type="AlphaFoldDB" id="A0A0N0DY19"/>
<dbReference type="Proteomes" id="UP000037923">
    <property type="component" value="Unassembled WGS sequence"/>
</dbReference>
<dbReference type="EMBL" id="LGTL01000003">
    <property type="protein sequence ID" value="KPA83635.1"/>
    <property type="molecule type" value="Genomic_DNA"/>
</dbReference>
<protein>
    <submittedName>
        <fullName evidence="2">Uncharacterized protein</fullName>
    </submittedName>
</protein>
<dbReference type="RefSeq" id="XP_015662074.1">
    <property type="nucleotide sequence ID" value="XM_015798596.1"/>
</dbReference>
<feature type="region of interest" description="Disordered" evidence="1">
    <location>
        <begin position="445"/>
        <end position="536"/>
    </location>
</feature>